<dbReference type="GO" id="GO:0046872">
    <property type="term" value="F:metal ion binding"/>
    <property type="evidence" value="ECO:0007669"/>
    <property type="project" value="UniProtKB-KW"/>
</dbReference>
<dbReference type="Proteomes" id="UP000253345">
    <property type="component" value="Unassembled WGS sequence"/>
</dbReference>
<dbReference type="CDD" id="cd03487">
    <property type="entry name" value="RT_Bac_retron_II"/>
    <property type="match status" value="1"/>
</dbReference>
<keyword evidence="7" id="KW-1185">Reference proteome</keyword>
<comment type="caution">
    <text evidence="6">The sequence shown here is derived from an EMBL/GenBank/DDBJ whole genome shotgun (WGS) entry which is preliminary data.</text>
</comment>
<protein>
    <recommendedName>
        <fullName evidence="8">Reverse transcriptase (RNA-dependent DNA polymerase)</fullName>
    </recommendedName>
</protein>
<keyword evidence="5" id="KW-0695">RNA-directed DNA polymerase</keyword>
<evidence type="ECO:0008006" key="8">
    <source>
        <dbReference type="Google" id="ProtNLM"/>
    </source>
</evidence>
<dbReference type="RefSeq" id="WP_114350956.1">
    <property type="nucleotide sequence ID" value="NZ_QPJL01000052.1"/>
</dbReference>
<accession>A0A368YGB5</accession>
<keyword evidence="2" id="KW-0548">Nucleotidyltransferase</keyword>
<evidence type="ECO:0000256" key="2">
    <source>
        <dbReference type="ARBA" id="ARBA00022695"/>
    </source>
</evidence>
<sequence length="303" mass="34206">MSHDRNQSILYKVTSPQMLADRLLISREELDALLADADPYKRWIDKKSGRAIQEPRPRLAKVHRRIAMLLARIDTPPYLHSAKKGRSYISNAAAHSVEDGCVKIDVRRFYPSARAQAVYHFFRDRMACEGDVAGMLAKLLMVDGHLPTGSSASPIVSYFAYEDLFHELSVLAEACGCKMTVYVDDIVFTGAGATRRLLFEARKAIGKRHLHGHKTKLFRPGQPRIVTGVAVTHNGLRLPNRRQVRIAEDQKLFDDLPLGREKLIVARRLTGRLFEASQIDAGWRVRAEAMAALRDDIQRKIGR</sequence>
<proteinExistence type="predicted"/>
<name>A0A368YGB5_9RHOB</name>
<dbReference type="AlphaFoldDB" id="A0A368YGB5"/>
<evidence type="ECO:0000256" key="4">
    <source>
        <dbReference type="ARBA" id="ARBA00022842"/>
    </source>
</evidence>
<evidence type="ECO:0000313" key="6">
    <source>
        <dbReference type="EMBL" id="RCW77917.1"/>
    </source>
</evidence>
<gene>
    <name evidence="6" type="ORF">DFP89_1522</name>
</gene>
<dbReference type="EMBL" id="QPJL01000052">
    <property type="protein sequence ID" value="RCW77917.1"/>
    <property type="molecule type" value="Genomic_DNA"/>
</dbReference>
<dbReference type="GO" id="GO:0003964">
    <property type="term" value="F:RNA-directed DNA polymerase activity"/>
    <property type="evidence" value="ECO:0007669"/>
    <property type="project" value="UniProtKB-KW"/>
</dbReference>
<evidence type="ECO:0000256" key="5">
    <source>
        <dbReference type="ARBA" id="ARBA00022918"/>
    </source>
</evidence>
<keyword evidence="3" id="KW-0479">Metal-binding</keyword>
<dbReference type="OrthoDB" id="7055795at2"/>
<evidence type="ECO:0000256" key="1">
    <source>
        <dbReference type="ARBA" id="ARBA00022679"/>
    </source>
</evidence>
<dbReference type="GO" id="GO:0003723">
    <property type="term" value="F:RNA binding"/>
    <property type="evidence" value="ECO:0007669"/>
    <property type="project" value="InterPro"/>
</dbReference>
<keyword evidence="4" id="KW-0460">Magnesium</keyword>
<dbReference type="PRINTS" id="PR00866">
    <property type="entry name" value="RNADNAPOLMS"/>
</dbReference>
<organism evidence="6 7">
    <name type="scientific">Paracoccus lutimaris</name>
    <dbReference type="NCBI Taxonomy" id="1490030"/>
    <lineage>
        <taxon>Bacteria</taxon>
        <taxon>Pseudomonadati</taxon>
        <taxon>Pseudomonadota</taxon>
        <taxon>Alphaproteobacteria</taxon>
        <taxon>Rhodobacterales</taxon>
        <taxon>Paracoccaceae</taxon>
        <taxon>Paracoccus</taxon>
    </lineage>
</organism>
<evidence type="ECO:0000313" key="7">
    <source>
        <dbReference type="Proteomes" id="UP000253345"/>
    </source>
</evidence>
<keyword evidence="1" id="KW-0808">Transferase</keyword>
<reference evidence="6 7" key="1">
    <citation type="submission" date="2018-07" db="EMBL/GenBank/DDBJ databases">
        <title>Genomic Encyclopedia of Type Strains, Phase III (KMG-III): the genomes of soil and plant-associated and newly described type strains.</title>
        <authorList>
            <person name="Whitman W."/>
        </authorList>
    </citation>
    <scope>NUCLEOTIDE SEQUENCE [LARGE SCALE GENOMIC DNA]</scope>
    <source>
        <strain evidence="6 7">CECT 8525</strain>
    </source>
</reference>
<evidence type="ECO:0000256" key="3">
    <source>
        <dbReference type="ARBA" id="ARBA00022723"/>
    </source>
</evidence>
<dbReference type="InterPro" id="IPR000123">
    <property type="entry name" value="Reverse_transcriptase_msDNA"/>
</dbReference>